<dbReference type="InterPro" id="IPR026032">
    <property type="entry name" value="HcaT-like"/>
</dbReference>
<feature type="transmembrane region" description="Helical" evidence="8">
    <location>
        <begin position="98"/>
        <end position="120"/>
    </location>
</feature>
<evidence type="ECO:0000256" key="6">
    <source>
        <dbReference type="ARBA" id="ARBA00022989"/>
    </source>
</evidence>
<dbReference type="Gene3D" id="1.20.1250.20">
    <property type="entry name" value="MFS general substrate transporter like domains"/>
    <property type="match status" value="2"/>
</dbReference>
<dbReference type="InterPro" id="IPR024989">
    <property type="entry name" value="MFS_assoc_dom"/>
</dbReference>
<feature type="domain" description="Major facilitator superfamily associated" evidence="9">
    <location>
        <begin position="6"/>
        <end position="355"/>
    </location>
</feature>
<sequence length="382" mass="39810">MTSAPRMALQYVLLFAANGVSLPFAGLWLSGQGFTAAQIGGLLAAPMLARLVTGPVIAVWADGFTRRRTAIALLGGVACLAYAVAGLGQALWLQAVGWFVAATAMAALIPLTDVLNLRVARRDGFSFAGPRGFGSAAFVTANVLMGAVLSTGELDWVIITVAVVSGLLCLTAATLLPGEAIEPVGRARDRFAGVGRLLGDRVFMTALVAIGAIQATHGFYYGFSAIAWKAQGIDERTTGLLWAFSVIVEIGFMWWVEPWRRSRGIGALTVLGIGGGAAVVRWTALAFAPPLWMLWPLQGLHALTFAATYLAGVQIIERLAPSGDHTVAQTLNSVMAAGVLIGLATLAAGPLYARFDSLGYLAMTGLALVGVIASVGLRGRLS</sequence>
<protein>
    <submittedName>
        <fullName evidence="10">MFS transporter</fullName>
    </submittedName>
</protein>
<name>A0A258FF33_9CAUL</name>
<feature type="transmembrane region" description="Helical" evidence="8">
    <location>
        <begin position="300"/>
        <end position="319"/>
    </location>
</feature>
<feature type="transmembrane region" description="Helical" evidence="8">
    <location>
        <begin position="358"/>
        <end position="377"/>
    </location>
</feature>
<feature type="transmembrane region" description="Helical" evidence="8">
    <location>
        <begin position="12"/>
        <end position="30"/>
    </location>
</feature>
<dbReference type="AlphaFoldDB" id="A0A258FF33"/>
<dbReference type="PIRSF" id="PIRSF004925">
    <property type="entry name" value="HcaT"/>
    <property type="match status" value="1"/>
</dbReference>
<feature type="transmembrane region" description="Helical" evidence="8">
    <location>
        <begin position="156"/>
        <end position="181"/>
    </location>
</feature>
<keyword evidence="4" id="KW-0997">Cell inner membrane</keyword>
<keyword evidence="6 8" id="KW-1133">Transmembrane helix</keyword>
<feature type="transmembrane region" description="Helical" evidence="8">
    <location>
        <begin position="202"/>
        <end position="220"/>
    </location>
</feature>
<comment type="subcellular location">
    <subcellularLocation>
        <location evidence="1">Cell inner membrane</location>
        <topology evidence="1">Multi-pass membrane protein</topology>
    </subcellularLocation>
</comment>
<dbReference type="GO" id="GO:0005886">
    <property type="term" value="C:plasma membrane"/>
    <property type="evidence" value="ECO:0007669"/>
    <property type="project" value="UniProtKB-SubCell"/>
</dbReference>
<feature type="transmembrane region" description="Helical" evidence="8">
    <location>
        <begin position="240"/>
        <end position="256"/>
    </location>
</feature>
<evidence type="ECO:0000256" key="4">
    <source>
        <dbReference type="ARBA" id="ARBA00022519"/>
    </source>
</evidence>
<evidence type="ECO:0000313" key="11">
    <source>
        <dbReference type="Proteomes" id="UP000215595"/>
    </source>
</evidence>
<dbReference type="NCBIfam" id="NF037955">
    <property type="entry name" value="mfs"/>
    <property type="match status" value="1"/>
</dbReference>
<dbReference type="PANTHER" id="PTHR23522">
    <property type="entry name" value="BLL5896 PROTEIN"/>
    <property type="match status" value="1"/>
</dbReference>
<evidence type="ECO:0000256" key="5">
    <source>
        <dbReference type="ARBA" id="ARBA00022692"/>
    </source>
</evidence>
<evidence type="ECO:0000259" key="9">
    <source>
        <dbReference type="Pfam" id="PF12832"/>
    </source>
</evidence>
<feature type="transmembrane region" description="Helical" evidence="8">
    <location>
        <begin position="331"/>
        <end position="352"/>
    </location>
</feature>
<evidence type="ECO:0000256" key="2">
    <source>
        <dbReference type="ARBA" id="ARBA00022448"/>
    </source>
</evidence>
<feature type="transmembrane region" description="Helical" evidence="8">
    <location>
        <begin position="268"/>
        <end position="288"/>
    </location>
</feature>
<reference evidence="10 11" key="1">
    <citation type="submission" date="2017-03" db="EMBL/GenBank/DDBJ databases">
        <title>Lifting the veil on microbial sulfur biogeochemistry in mining wastewaters.</title>
        <authorList>
            <person name="Kantor R.S."/>
            <person name="Colenbrander Nelson T."/>
            <person name="Marshall S."/>
            <person name="Bennett D."/>
            <person name="Apte S."/>
            <person name="Camacho D."/>
            <person name="Thomas B.C."/>
            <person name="Warren L.A."/>
            <person name="Banfield J.F."/>
        </authorList>
    </citation>
    <scope>NUCLEOTIDE SEQUENCE [LARGE SCALE GENOMIC DNA]</scope>
    <source>
        <strain evidence="10">32-69-9</strain>
    </source>
</reference>
<proteinExistence type="predicted"/>
<keyword evidence="5 8" id="KW-0812">Transmembrane</keyword>
<dbReference type="Pfam" id="PF12832">
    <property type="entry name" value="MFS_1_like"/>
    <property type="match status" value="1"/>
</dbReference>
<evidence type="ECO:0000256" key="8">
    <source>
        <dbReference type="SAM" id="Phobius"/>
    </source>
</evidence>
<dbReference type="SUPFAM" id="SSF103473">
    <property type="entry name" value="MFS general substrate transporter"/>
    <property type="match status" value="1"/>
</dbReference>
<dbReference type="Proteomes" id="UP000215595">
    <property type="component" value="Unassembled WGS sequence"/>
</dbReference>
<keyword evidence="2" id="KW-0813">Transport</keyword>
<dbReference type="EMBL" id="NCEB01000037">
    <property type="protein sequence ID" value="OYX30936.1"/>
    <property type="molecule type" value="Genomic_DNA"/>
</dbReference>
<evidence type="ECO:0000256" key="7">
    <source>
        <dbReference type="ARBA" id="ARBA00023136"/>
    </source>
</evidence>
<organism evidence="10 11">
    <name type="scientific">Brevundimonas subvibrioides</name>
    <dbReference type="NCBI Taxonomy" id="74313"/>
    <lineage>
        <taxon>Bacteria</taxon>
        <taxon>Pseudomonadati</taxon>
        <taxon>Pseudomonadota</taxon>
        <taxon>Alphaproteobacteria</taxon>
        <taxon>Caulobacterales</taxon>
        <taxon>Caulobacteraceae</taxon>
        <taxon>Brevundimonas</taxon>
    </lineage>
</organism>
<dbReference type="GO" id="GO:0030395">
    <property type="term" value="F:lactose binding"/>
    <property type="evidence" value="ECO:0007669"/>
    <property type="project" value="TreeGrafter"/>
</dbReference>
<evidence type="ECO:0000256" key="1">
    <source>
        <dbReference type="ARBA" id="ARBA00004429"/>
    </source>
</evidence>
<dbReference type="GO" id="GO:0015528">
    <property type="term" value="F:lactose:proton symporter activity"/>
    <property type="evidence" value="ECO:0007669"/>
    <property type="project" value="TreeGrafter"/>
</dbReference>
<accession>A0A258FF33</accession>
<gene>
    <name evidence="10" type="ORF">B7Z01_13355</name>
</gene>
<keyword evidence="7 8" id="KW-0472">Membrane</keyword>
<dbReference type="InterPro" id="IPR036259">
    <property type="entry name" value="MFS_trans_sf"/>
</dbReference>
<comment type="caution">
    <text evidence="10">The sequence shown here is derived from an EMBL/GenBank/DDBJ whole genome shotgun (WGS) entry which is preliminary data.</text>
</comment>
<feature type="transmembrane region" description="Helical" evidence="8">
    <location>
        <begin position="132"/>
        <end position="150"/>
    </location>
</feature>
<feature type="transmembrane region" description="Helical" evidence="8">
    <location>
        <begin position="71"/>
        <end position="92"/>
    </location>
</feature>
<evidence type="ECO:0000256" key="3">
    <source>
        <dbReference type="ARBA" id="ARBA00022475"/>
    </source>
</evidence>
<evidence type="ECO:0000313" key="10">
    <source>
        <dbReference type="EMBL" id="OYX30936.1"/>
    </source>
</evidence>
<feature type="transmembrane region" description="Helical" evidence="8">
    <location>
        <begin position="36"/>
        <end position="59"/>
    </location>
</feature>
<dbReference type="PANTHER" id="PTHR23522:SF10">
    <property type="entry name" value="3-PHENYLPROPIONIC ACID TRANSPORTER-RELATED"/>
    <property type="match status" value="1"/>
</dbReference>
<keyword evidence="3" id="KW-1003">Cell membrane</keyword>